<name>B0CNW6_LACBS</name>
<dbReference type="InParanoid" id="B0CNW6"/>
<dbReference type="RefSeq" id="XP_001874222.1">
    <property type="nucleotide sequence ID" value="XM_001874187.1"/>
</dbReference>
<dbReference type="SUPFAM" id="SSF81383">
    <property type="entry name" value="F-box domain"/>
    <property type="match status" value="1"/>
</dbReference>
<dbReference type="KEGG" id="lbc:LACBIDRAFT_291835"/>
<sequence>MDEQDLATLNLVNIPSDLLAEPYQDVPFEGVGVDDILEGRSDVPKRAPYSPYFHGSTISLVFTGLHSNYMTGWIMKQLRLKKHRTHTGCEQLDLNRFFMLPTDVLYGIFGWLHPVDLYHLVQSTKTFRGVILNQTYRGVWKSAFRLYDDLPTCPEDVSEPQWSSLLFGPDTCDLVNIHVVHRRDMLYIVPDDPDDKLFIVWSLVPKSFRHGSTTYYTDNPALEHMEGRYARYLRKDVKAKVDEVKRFLADIDAEVPGAAENYQTFLIDTAEKCDENNISVRKANTWAQGVYVEIFCDQGRLQRESLKRCLTRLVNTGHDLRDTIAAERLVLCGLFRARRIIRVTGKVYREIKPDIESMVYRKKMKRLSWERQNVVKSYYTEYRMTLKPEQWAYVPPLHQISRDSLFSDFLSSDADPMAELSRETALARFPRLISEFMNSQIAHLASLLPEETEHVSPPMDSRARIAHATIESVYFWQLLTPEATQFVKEHEPIFPPADATAWGCNHCPEHFGKSVSLPCAKSHVKEIHNMEWPVIGKDVIAYKHQFHPQPRGYASRKPFHYALEPPCQFMCKMCPKRPVYQLWSMQDLIPHLWNKHHVPGPRQHHHWEKIEITVAR</sequence>
<dbReference type="InterPro" id="IPR001810">
    <property type="entry name" value="F-box_dom"/>
</dbReference>
<dbReference type="OrthoDB" id="2823912at2759"/>
<dbReference type="HOGENOM" id="CLU_010790_5_1_1"/>
<protein>
    <submittedName>
        <fullName evidence="2">Predicted protein</fullName>
    </submittedName>
</protein>
<dbReference type="Proteomes" id="UP000001194">
    <property type="component" value="Unassembled WGS sequence"/>
</dbReference>
<organism evidence="3">
    <name type="scientific">Laccaria bicolor (strain S238N-H82 / ATCC MYA-4686)</name>
    <name type="common">Bicoloured deceiver</name>
    <name type="synonym">Laccaria laccata var. bicolor</name>
    <dbReference type="NCBI Taxonomy" id="486041"/>
    <lineage>
        <taxon>Eukaryota</taxon>
        <taxon>Fungi</taxon>
        <taxon>Dikarya</taxon>
        <taxon>Basidiomycota</taxon>
        <taxon>Agaricomycotina</taxon>
        <taxon>Agaricomycetes</taxon>
        <taxon>Agaricomycetidae</taxon>
        <taxon>Agaricales</taxon>
        <taxon>Agaricineae</taxon>
        <taxon>Hydnangiaceae</taxon>
        <taxon>Laccaria</taxon>
    </lineage>
</organism>
<accession>B0CNW6</accession>
<dbReference type="InterPro" id="IPR036047">
    <property type="entry name" value="F-box-like_dom_sf"/>
</dbReference>
<proteinExistence type="predicted"/>
<dbReference type="PROSITE" id="PS50181">
    <property type="entry name" value="FBOX"/>
    <property type="match status" value="1"/>
</dbReference>
<evidence type="ECO:0000259" key="1">
    <source>
        <dbReference type="PROSITE" id="PS50181"/>
    </source>
</evidence>
<dbReference type="GeneID" id="6069359"/>
<gene>
    <name evidence="2" type="ORF">LACBIDRAFT_291835</name>
</gene>
<reference evidence="2 3" key="1">
    <citation type="journal article" date="2008" name="Nature">
        <title>The genome of Laccaria bicolor provides insights into mycorrhizal symbiosis.</title>
        <authorList>
            <person name="Martin F."/>
            <person name="Aerts A."/>
            <person name="Ahren D."/>
            <person name="Brun A."/>
            <person name="Danchin E.G.J."/>
            <person name="Duchaussoy F."/>
            <person name="Gibon J."/>
            <person name="Kohler A."/>
            <person name="Lindquist E."/>
            <person name="Pereda V."/>
            <person name="Salamov A."/>
            <person name="Shapiro H.J."/>
            <person name="Wuyts J."/>
            <person name="Blaudez D."/>
            <person name="Buee M."/>
            <person name="Brokstein P."/>
            <person name="Canbaeck B."/>
            <person name="Cohen D."/>
            <person name="Courty P.E."/>
            <person name="Coutinho P.M."/>
            <person name="Delaruelle C."/>
            <person name="Detter J.C."/>
            <person name="Deveau A."/>
            <person name="DiFazio S."/>
            <person name="Duplessis S."/>
            <person name="Fraissinet-Tachet L."/>
            <person name="Lucic E."/>
            <person name="Frey-Klett P."/>
            <person name="Fourrey C."/>
            <person name="Feussner I."/>
            <person name="Gay G."/>
            <person name="Grimwood J."/>
            <person name="Hoegger P.J."/>
            <person name="Jain P."/>
            <person name="Kilaru S."/>
            <person name="Labbe J."/>
            <person name="Lin Y.C."/>
            <person name="Legue V."/>
            <person name="Le Tacon F."/>
            <person name="Marmeisse R."/>
            <person name="Melayah D."/>
            <person name="Montanini B."/>
            <person name="Muratet M."/>
            <person name="Nehls U."/>
            <person name="Niculita-Hirzel H."/>
            <person name="Oudot-Le Secq M.P."/>
            <person name="Peter M."/>
            <person name="Quesneville H."/>
            <person name="Rajashekar B."/>
            <person name="Reich M."/>
            <person name="Rouhier N."/>
            <person name="Schmutz J."/>
            <person name="Yin T."/>
            <person name="Chalot M."/>
            <person name="Henrissat B."/>
            <person name="Kuees U."/>
            <person name="Lucas S."/>
            <person name="Van de Peer Y."/>
            <person name="Podila G.K."/>
            <person name="Polle A."/>
            <person name="Pukkila P.J."/>
            <person name="Richardson P.M."/>
            <person name="Rouze P."/>
            <person name="Sanders I.R."/>
            <person name="Stajich J.E."/>
            <person name="Tunlid A."/>
            <person name="Tuskan G."/>
            <person name="Grigoriev I.V."/>
        </authorList>
    </citation>
    <scope>NUCLEOTIDE SEQUENCE [LARGE SCALE GENOMIC DNA]</scope>
    <source>
        <strain evidence="3">S238N-H82 / ATCC MYA-4686</strain>
    </source>
</reference>
<dbReference type="AlphaFoldDB" id="B0CNW6"/>
<keyword evidence="3" id="KW-1185">Reference proteome</keyword>
<dbReference type="EMBL" id="DS547091">
    <property type="protein sequence ID" value="EDR16014.1"/>
    <property type="molecule type" value="Genomic_DNA"/>
</dbReference>
<evidence type="ECO:0000313" key="3">
    <source>
        <dbReference type="Proteomes" id="UP000001194"/>
    </source>
</evidence>
<evidence type="ECO:0000313" key="2">
    <source>
        <dbReference type="EMBL" id="EDR16014.1"/>
    </source>
</evidence>
<feature type="domain" description="F-box" evidence="1">
    <location>
        <begin position="94"/>
        <end position="143"/>
    </location>
</feature>